<feature type="transmembrane region" description="Helical" evidence="9">
    <location>
        <begin position="53"/>
        <end position="76"/>
    </location>
</feature>
<comment type="caution">
    <text evidence="12">The sequence shown here is derived from an EMBL/GenBank/DDBJ whole genome shotgun (WGS) entry which is preliminary data.</text>
</comment>
<evidence type="ECO:0000256" key="7">
    <source>
        <dbReference type="ARBA" id="ARBA00022989"/>
    </source>
</evidence>
<organism evidence="12 13">
    <name type="scientific">Pedobacter frigiditerrae</name>
    <dbReference type="NCBI Taxonomy" id="2530452"/>
    <lineage>
        <taxon>Bacteria</taxon>
        <taxon>Pseudomonadati</taxon>
        <taxon>Bacteroidota</taxon>
        <taxon>Sphingobacteriia</taxon>
        <taxon>Sphingobacteriales</taxon>
        <taxon>Sphingobacteriaceae</taxon>
        <taxon>Pedobacter</taxon>
    </lineage>
</organism>
<evidence type="ECO:0000256" key="9">
    <source>
        <dbReference type="SAM" id="Phobius"/>
    </source>
</evidence>
<sequence length="581" mass="65059">MKILWKYLRPHWVLIVLALLFAALAQVLTLVDPMIFGTIIDRYATNRAGLSERGLVSGIVYWLLLALGIAVGARLCKALQDFVARKAVARFGMHIFNDGLKQTLRLSFQEFEDSRSGSTLSVLQKVKTDTERFVNSFVNVLFSALVGVGFLVWYSLEKNWLLVPVFFVGVLLLGSLTGLVSKRIKFIQRSINRQTDSQAGVITESLRNIELVKSLGLTFSEIRRLNAQTLKIFDLEMLKARKVAMLSFLQGNLLSLLKQSILFILLWLIFRKVLTTGELIAMQFISTAIFNPLQDLGNMIILYREADASLRTFDRLMNRPVETRPENSVEVSALESLEFDRVVFRHKTAGYNAIDDLSFAIRRGQTIAFVGPSGSGKSTLVKLLVGLYVPVSGDITFNGTSSTLVRYNPLRRQIGFVTQDTQLYAGTIRDNLLFVKPDATDLEIEVALAKASATGLIAKASHGIHTVLGENGMKLSGGEKQRLSIARALLRNPRLLIFDEATSALDSLTEEMITGTIREISSSRYQMTILIAHRLSTVMHADIIYVLEKGRISESGSHQELLEDKGLYYSMWRQQIGERRE</sequence>
<accession>A0A4R0MP33</accession>
<gene>
    <name evidence="12" type="ORF">EZ428_18160</name>
</gene>
<name>A0A4R0MP33_9SPHI</name>
<evidence type="ECO:0000256" key="5">
    <source>
        <dbReference type="ARBA" id="ARBA00022741"/>
    </source>
</evidence>
<dbReference type="OrthoDB" id="9760358at2"/>
<comment type="subcellular location">
    <subcellularLocation>
        <location evidence="1">Cell membrane</location>
        <topology evidence="1">Multi-pass membrane protein</topology>
    </subcellularLocation>
</comment>
<dbReference type="SUPFAM" id="SSF52540">
    <property type="entry name" value="P-loop containing nucleoside triphosphate hydrolases"/>
    <property type="match status" value="1"/>
</dbReference>
<dbReference type="PANTHER" id="PTHR43394:SF1">
    <property type="entry name" value="ATP-BINDING CASSETTE SUB-FAMILY B MEMBER 10, MITOCHONDRIAL"/>
    <property type="match status" value="1"/>
</dbReference>
<feature type="transmembrane region" description="Helical" evidence="9">
    <location>
        <begin position="133"/>
        <end position="154"/>
    </location>
</feature>
<dbReference type="EMBL" id="SJSK01000005">
    <property type="protein sequence ID" value="TCC88565.1"/>
    <property type="molecule type" value="Genomic_DNA"/>
</dbReference>
<dbReference type="SUPFAM" id="SSF90123">
    <property type="entry name" value="ABC transporter transmembrane region"/>
    <property type="match status" value="1"/>
</dbReference>
<dbReference type="FunFam" id="3.40.50.300:FF:000299">
    <property type="entry name" value="ABC transporter ATP-binding protein/permease"/>
    <property type="match status" value="1"/>
</dbReference>
<evidence type="ECO:0000256" key="8">
    <source>
        <dbReference type="ARBA" id="ARBA00023136"/>
    </source>
</evidence>
<evidence type="ECO:0000259" key="10">
    <source>
        <dbReference type="PROSITE" id="PS50893"/>
    </source>
</evidence>
<feature type="domain" description="ABC transporter" evidence="10">
    <location>
        <begin position="337"/>
        <end position="574"/>
    </location>
</feature>
<keyword evidence="5" id="KW-0547">Nucleotide-binding</keyword>
<evidence type="ECO:0000256" key="3">
    <source>
        <dbReference type="ARBA" id="ARBA00022475"/>
    </source>
</evidence>
<dbReference type="PANTHER" id="PTHR43394">
    <property type="entry name" value="ATP-DEPENDENT PERMEASE MDL1, MITOCHONDRIAL"/>
    <property type="match status" value="1"/>
</dbReference>
<keyword evidence="8 9" id="KW-0472">Membrane</keyword>
<evidence type="ECO:0000259" key="11">
    <source>
        <dbReference type="PROSITE" id="PS50929"/>
    </source>
</evidence>
<feature type="domain" description="ABC transmembrane type-1" evidence="11">
    <location>
        <begin position="16"/>
        <end position="305"/>
    </location>
</feature>
<evidence type="ECO:0000256" key="4">
    <source>
        <dbReference type="ARBA" id="ARBA00022692"/>
    </source>
</evidence>
<keyword evidence="4 9" id="KW-0812">Transmembrane</keyword>
<dbReference type="InterPro" id="IPR003439">
    <property type="entry name" value="ABC_transporter-like_ATP-bd"/>
</dbReference>
<dbReference type="InterPro" id="IPR011527">
    <property type="entry name" value="ABC1_TM_dom"/>
</dbReference>
<proteinExistence type="predicted"/>
<dbReference type="Gene3D" id="3.40.50.300">
    <property type="entry name" value="P-loop containing nucleotide triphosphate hydrolases"/>
    <property type="match status" value="1"/>
</dbReference>
<dbReference type="RefSeq" id="WP_131554619.1">
    <property type="nucleotide sequence ID" value="NZ_SJSK01000005.1"/>
</dbReference>
<evidence type="ECO:0000256" key="2">
    <source>
        <dbReference type="ARBA" id="ARBA00022448"/>
    </source>
</evidence>
<feature type="transmembrane region" description="Helical" evidence="9">
    <location>
        <begin position="243"/>
        <end position="270"/>
    </location>
</feature>
<dbReference type="InterPro" id="IPR017871">
    <property type="entry name" value="ABC_transporter-like_CS"/>
</dbReference>
<dbReference type="Proteomes" id="UP000292884">
    <property type="component" value="Unassembled WGS sequence"/>
</dbReference>
<dbReference type="GO" id="GO:0015421">
    <property type="term" value="F:ABC-type oligopeptide transporter activity"/>
    <property type="evidence" value="ECO:0007669"/>
    <property type="project" value="TreeGrafter"/>
</dbReference>
<keyword evidence="13" id="KW-1185">Reference proteome</keyword>
<evidence type="ECO:0000313" key="13">
    <source>
        <dbReference type="Proteomes" id="UP000292884"/>
    </source>
</evidence>
<dbReference type="CDD" id="cd07346">
    <property type="entry name" value="ABC_6TM_exporters"/>
    <property type="match status" value="1"/>
</dbReference>
<dbReference type="PROSITE" id="PS50893">
    <property type="entry name" value="ABC_TRANSPORTER_2"/>
    <property type="match status" value="1"/>
</dbReference>
<keyword evidence="7 9" id="KW-1133">Transmembrane helix</keyword>
<dbReference type="Gene3D" id="1.20.1560.10">
    <property type="entry name" value="ABC transporter type 1, transmembrane domain"/>
    <property type="match status" value="1"/>
</dbReference>
<keyword evidence="2" id="KW-0813">Transport</keyword>
<protein>
    <submittedName>
        <fullName evidence="12">ABC transporter ATP-binding protein</fullName>
    </submittedName>
</protein>
<evidence type="ECO:0000313" key="12">
    <source>
        <dbReference type="EMBL" id="TCC88565.1"/>
    </source>
</evidence>
<dbReference type="PROSITE" id="PS00211">
    <property type="entry name" value="ABC_TRANSPORTER_1"/>
    <property type="match status" value="1"/>
</dbReference>
<evidence type="ECO:0000256" key="1">
    <source>
        <dbReference type="ARBA" id="ARBA00004651"/>
    </source>
</evidence>
<dbReference type="InterPro" id="IPR036640">
    <property type="entry name" value="ABC1_TM_sf"/>
</dbReference>
<feature type="transmembrane region" description="Helical" evidence="9">
    <location>
        <begin position="160"/>
        <end position="180"/>
    </location>
</feature>
<dbReference type="SMART" id="SM00382">
    <property type="entry name" value="AAA"/>
    <property type="match status" value="1"/>
</dbReference>
<keyword evidence="3" id="KW-1003">Cell membrane</keyword>
<dbReference type="PROSITE" id="PS50929">
    <property type="entry name" value="ABC_TM1F"/>
    <property type="match status" value="1"/>
</dbReference>
<dbReference type="InterPro" id="IPR027417">
    <property type="entry name" value="P-loop_NTPase"/>
</dbReference>
<keyword evidence="6 12" id="KW-0067">ATP-binding</keyword>
<dbReference type="Pfam" id="PF00664">
    <property type="entry name" value="ABC_membrane"/>
    <property type="match status" value="1"/>
</dbReference>
<dbReference type="InterPro" id="IPR039421">
    <property type="entry name" value="Type_1_exporter"/>
</dbReference>
<dbReference type="GO" id="GO:0005524">
    <property type="term" value="F:ATP binding"/>
    <property type="evidence" value="ECO:0007669"/>
    <property type="project" value="UniProtKB-KW"/>
</dbReference>
<dbReference type="Pfam" id="PF00005">
    <property type="entry name" value="ABC_tran"/>
    <property type="match status" value="1"/>
</dbReference>
<evidence type="ECO:0000256" key="6">
    <source>
        <dbReference type="ARBA" id="ARBA00022840"/>
    </source>
</evidence>
<reference evidence="12 13" key="1">
    <citation type="submission" date="2019-02" db="EMBL/GenBank/DDBJ databases">
        <title>Pedobacter sp. RP-1-13 sp. nov., isolated from Arctic soil.</title>
        <authorList>
            <person name="Dahal R.H."/>
        </authorList>
    </citation>
    <scope>NUCLEOTIDE SEQUENCE [LARGE SCALE GENOMIC DNA]</scope>
    <source>
        <strain evidence="12 13">RP-1-13</strain>
    </source>
</reference>
<dbReference type="GO" id="GO:0005886">
    <property type="term" value="C:plasma membrane"/>
    <property type="evidence" value="ECO:0007669"/>
    <property type="project" value="UniProtKB-SubCell"/>
</dbReference>
<dbReference type="AlphaFoldDB" id="A0A4R0MP33"/>
<dbReference type="GO" id="GO:0016887">
    <property type="term" value="F:ATP hydrolysis activity"/>
    <property type="evidence" value="ECO:0007669"/>
    <property type="project" value="InterPro"/>
</dbReference>
<dbReference type="InterPro" id="IPR003593">
    <property type="entry name" value="AAA+_ATPase"/>
</dbReference>